<gene>
    <name evidence="1" type="ORF">AUK15_01585</name>
</gene>
<evidence type="ECO:0000313" key="2">
    <source>
        <dbReference type="Proteomes" id="UP000182059"/>
    </source>
</evidence>
<evidence type="ECO:0000313" key="1">
    <source>
        <dbReference type="EMBL" id="OIP65487.1"/>
    </source>
</evidence>
<dbReference type="InterPro" id="IPR036388">
    <property type="entry name" value="WH-like_DNA-bd_sf"/>
</dbReference>
<dbReference type="Gene3D" id="1.10.10.10">
    <property type="entry name" value="Winged helix-like DNA-binding domain superfamily/Winged helix DNA-binding domain"/>
    <property type="match status" value="1"/>
</dbReference>
<dbReference type="EMBL" id="MNYX01000044">
    <property type="protein sequence ID" value="OIP65487.1"/>
    <property type="molecule type" value="Genomic_DNA"/>
</dbReference>
<organism evidence="1 2">
    <name type="scientific">Candidatus Nomurabacteria bacterium CG2_30_43_9</name>
    <dbReference type="NCBI Taxonomy" id="1805283"/>
    <lineage>
        <taxon>Bacteria</taxon>
        <taxon>Candidatus Nomuraibacteriota</taxon>
    </lineage>
</organism>
<sequence>MTKEISAKLDSYIKNANKAGLSAKASTVYVCLLDEGIALSPKNIILKTKLHRQYAYDAIHELKDLSLIVSIGENKSVRYQAVSPDKILQEAEKKRLDTMDSVQSLMKLYNKSPAGVVEVISGSQAVIANIFKILNEAKEGDYLDIIGGAGMSFVKLMGERIEEYEELRATKKIRIRYIGSGEDVEYNRNGVIKNESRNIKGIENIVNVSIRPESVSFDIYEPEILTVIVKSDSAVASQRALFEILWNVSGRA</sequence>
<dbReference type="AlphaFoldDB" id="A0A1J5GA33"/>
<dbReference type="PANTHER" id="PTHR34293:SF1">
    <property type="entry name" value="HTH-TYPE TRANSCRIPTIONAL REGULATOR TRMBL2"/>
    <property type="match status" value="1"/>
</dbReference>
<comment type="caution">
    <text evidence="1">The sequence shown here is derived from an EMBL/GenBank/DDBJ whole genome shotgun (WGS) entry which is preliminary data.</text>
</comment>
<protein>
    <recommendedName>
        <fullName evidence="3">Transcription regulator TrmB N-terminal domain-containing protein</fullName>
    </recommendedName>
</protein>
<dbReference type="InterPro" id="IPR051797">
    <property type="entry name" value="TrmB-like"/>
</dbReference>
<name>A0A1J5GA33_9BACT</name>
<dbReference type="Proteomes" id="UP000182059">
    <property type="component" value="Unassembled WGS sequence"/>
</dbReference>
<dbReference type="PANTHER" id="PTHR34293">
    <property type="entry name" value="HTH-TYPE TRANSCRIPTIONAL REGULATOR TRMBL2"/>
    <property type="match status" value="1"/>
</dbReference>
<reference evidence="1 2" key="1">
    <citation type="journal article" date="2016" name="Environ. Microbiol.">
        <title>Genomic resolution of a cold subsurface aquifer community provides metabolic insights for novel microbes adapted to high CO concentrations.</title>
        <authorList>
            <person name="Probst A.J."/>
            <person name="Castelle C.J."/>
            <person name="Singh A."/>
            <person name="Brown C.T."/>
            <person name="Anantharaman K."/>
            <person name="Sharon I."/>
            <person name="Hug L.A."/>
            <person name="Burstein D."/>
            <person name="Emerson J.B."/>
            <person name="Thomas B.C."/>
            <person name="Banfield J.F."/>
        </authorList>
    </citation>
    <scope>NUCLEOTIDE SEQUENCE [LARGE SCALE GENOMIC DNA]</scope>
    <source>
        <strain evidence="1">CG2_30_43_9</strain>
    </source>
</reference>
<accession>A0A1J5GA33</accession>
<evidence type="ECO:0008006" key="3">
    <source>
        <dbReference type="Google" id="ProtNLM"/>
    </source>
</evidence>
<proteinExistence type="predicted"/>